<reference evidence="2" key="1">
    <citation type="submission" date="2015-01" db="EMBL/GenBank/DDBJ databases">
        <title>Draft genome sequence of Rhodococcus pyridinivorans strain KG-16, a hydrocarbon-degrading bacterium.</title>
        <authorList>
            <person name="Aggarwal R.K."/>
            <person name="Dawar C."/>
        </authorList>
    </citation>
    <scope>NUCLEOTIDE SEQUENCE [LARGE SCALE GENOMIC DNA]</scope>
    <source>
        <strain evidence="2">KG-16</strain>
    </source>
</reference>
<dbReference type="Proteomes" id="UP000053060">
    <property type="component" value="Unassembled WGS sequence"/>
</dbReference>
<dbReference type="PATRIC" id="fig|1441730.3.peg.1178"/>
<evidence type="ECO:0008006" key="3">
    <source>
        <dbReference type="Google" id="ProtNLM"/>
    </source>
</evidence>
<dbReference type="EMBL" id="AZXY01000002">
    <property type="protein sequence ID" value="KSZ59654.1"/>
    <property type="molecule type" value="Genomic_DNA"/>
</dbReference>
<reference evidence="1 2" key="2">
    <citation type="journal article" date="2016" name="Genome Announc.">
        <title>Draft Genome Sequence of a Versatile Hydrocarbon-Degrading Bacterium, Rhodococcus pyridinivorans Strain KG-16, Collected from Oil Fields in India.</title>
        <authorList>
            <person name="Aggarwal R.K."/>
            <person name="Dawar C."/>
            <person name="Phanindranath R."/>
            <person name="Mutnuri L."/>
            <person name="Dayal A.M."/>
        </authorList>
    </citation>
    <scope>NUCLEOTIDE SEQUENCE [LARGE SCALE GENOMIC DNA]</scope>
    <source>
        <strain evidence="1 2">KG-16</strain>
    </source>
</reference>
<organism evidence="1 2">
    <name type="scientific">Rhodococcus pyridinivorans KG-16</name>
    <dbReference type="NCBI Taxonomy" id="1441730"/>
    <lineage>
        <taxon>Bacteria</taxon>
        <taxon>Bacillati</taxon>
        <taxon>Actinomycetota</taxon>
        <taxon>Actinomycetes</taxon>
        <taxon>Mycobacteriales</taxon>
        <taxon>Nocardiaceae</taxon>
        <taxon>Rhodococcus</taxon>
    </lineage>
</organism>
<comment type="caution">
    <text evidence="1">The sequence shown here is derived from an EMBL/GenBank/DDBJ whole genome shotgun (WGS) entry which is preliminary data.</text>
</comment>
<proteinExistence type="predicted"/>
<protein>
    <recommendedName>
        <fullName evidence="3">PhoU domain-containing protein</fullName>
    </recommendedName>
</protein>
<sequence length="84" mass="9337">MDLQEIANEVDKAGDQLIRFGMKLLDEGRRLESIANDIRYERLHPTTLGGTINDVRSLARDAECEIDDAASIIARVPYGDVSYG</sequence>
<dbReference type="RefSeq" id="WP_060651009.1">
    <property type="nucleotide sequence ID" value="NZ_AZXY01000002.1"/>
</dbReference>
<evidence type="ECO:0000313" key="1">
    <source>
        <dbReference type="EMBL" id="KSZ59654.1"/>
    </source>
</evidence>
<accession>A0A0V9UNR0</accession>
<name>A0A0V9UNR0_9NOCA</name>
<evidence type="ECO:0000313" key="2">
    <source>
        <dbReference type="Proteomes" id="UP000053060"/>
    </source>
</evidence>
<dbReference type="AlphaFoldDB" id="A0A0V9UNR0"/>
<gene>
    <name evidence="1" type="ORF">Z045_05640</name>
</gene>